<dbReference type="InterPro" id="IPR043459">
    <property type="entry name" value="NFD6/NOXY2-like"/>
</dbReference>
<dbReference type="AlphaFoldDB" id="A0A2G5CIX0"/>
<evidence type="ECO:0008006" key="4">
    <source>
        <dbReference type="Google" id="ProtNLM"/>
    </source>
</evidence>
<dbReference type="Proteomes" id="UP000230069">
    <property type="component" value="Unassembled WGS sequence"/>
</dbReference>
<name>A0A2G5CIX0_AQUCA</name>
<reference evidence="2 3" key="1">
    <citation type="submission" date="2017-09" db="EMBL/GenBank/DDBJ databases">
        <title>WGS assembly of Aquilegia coerulea Goldsmith.</title>
        <authorList>
            <person name="Hodges S."/>
            <person name="Kramer E."/>
            <person name="Nordborg M."/>
            <person name="Tomkins J."/>
            <person name="Borevitz J."/>
            <person name="Derieg N."/>
            <person name="Yan J."/>
            <person name="Mihaltcheva S."/>
            <person name="Hayes R.D."/>
            <person name="Rokhsar D."/>
        </authorList>
    </citation>
    <scope>NUCLEOTIDE SEQUENCE [LARGE SCALE GENOMIC DNA]</scope>
    <source>
        <strain evidence="3">cv. Goldsmith</strain>
    </source>
</reference>
<dbReference type="OrthoDB" id="736963at2759"/>
<evidence type="ECO:0000313" key="2">
    <source>
        <dbReference type="EMBL" id="PIA31209.1"/>
    </source>
</evidence>
<dbReference type="STRING" id="218851.A0A2G5CIX0"/>
<dbReference type="InParanoid" id="A0A2G5CIX0"/>
<keyword evidence="3" id="KW-1185">Reference proteome</keyword>
<dbReference type="EMBL" id="KZ305068">
    <property type="protein sequence ID" value="PIA31209.1"/>
    <property type="molecule type" value="Genomic_DNA"/>
</dbReference>
<accession>A0A2G5CIX0</accession>
<sequence>MASSTIRSAFRSSSFRSAASKFATNAKPNSTPSSPFGLPKQNPSLSSRILRSPVELSCCVDSLMPFHTATSSSLLTSMIAISRRSCWLPEGSECVWLHDG</sequence>
<gene>
    <name evidence="2" type="ORF">AQUCO_05100010v1</name>
</gene>
<dbReference type="PANTHER" id="PTHR33156">
    <property type="entry name" value="OS02G0230000 PROTEIN"/>
    <property type="match status" value="1"/>
</dbReference>
<proteinExistence type="predicted"/>
<organism evidence="2 3">
    <name type="scientific">Aquilegia coerulea</name>
    <name type="common">Rocky mountain columbine</name>
    <dbReference type="NCBI Taxonomy" id="218851"/>
    <lineage>
        <taxon>Eukaryota</taxon>
        <taxon>Viridiplantae</taxon>
        <taxon>Streptophyta</taxon>
        <taxon>Embryophyta</taxon>
        <taxon>Tracheophyta</taxon>
        <taxon>Spermatophyta</taxon>
        <taxon>Magnoliopsida</taxon>
        <taxon>Ranunculales</taxon>
        <taxon>Ranunculaceae</taxon>
        <taxon>Thalictroideae</taxon>
        <taxon>Aquilegia</taxon>
    </lineage>
</organism>
<evidence type="ECO:0000256" key="1">
    <source>
        <dbReference type="SAM" id="MobiDB-lite"/>
    </source>
</evidence>
<evidence type="ECO:0000313" key="3">
    <source>
        <dbReference type="Proteomes" id="UP000230069"/>
    </source>
</evidence>
<protein>
    <recommendedName>
        <fullName evidence="4">Protein NUCLEAR FUSION DEFECTIVE 6, chloroplastic/mitochondrial-like</fullName>
    </recommendedName>
</protein>
<dbReference type="GO" id="GO:0005739">
    <property type="term" value="C:mitochondrion"/>
    <property type="evidence" value="ECO:0007669"/>
    <property type="project" value="TreeGrafter"/>
</dbReference>
<feature type="region of interest" description="Disordered" evidence="1">
    <location>
        <begin position="23"/>
        <end position="44"/>
    </location>
</feature>
<dbReference type="PANTHER" id="PTHR33156:SF59">
    <property type="entry name" value="PROTEIN NUCLEAR FUSION DEFECTIVE 6, CHLOROPLASTIC_MITOCHONDRIAL-LIKE"/>
    <property type="match status" value="1"/>
</dbReference>